<protein>
    <submittedName>
        <fullName evidence="3">ABC transporter substrate-binding protein</fullName>
    </submittedName>
</protein>
<dbReference type="SUPFAM" id="SSF53850">
    <property type="entry name" value="Periplasmic binding protein-like II"/>
    <property type="match status" value="1"/>
</dbReference>
<evidence type="ECO:0000259" key="2">
    <source>
        <dbReference type="Pfam" id="PF00496"/>
    </source>
</evidence>
<dbReference type="EMBL" id="BAABHS010000009">
    <property type="protein sequence ID" value="GAA4963862.1"/>
    <property type="molecule type" value="Genomic_DNA"/>
</dbReference>
<feature type="compositionally biased region" description="Low complexity" evidence="1">
    <location>
        <begin position="25"/>
        <end position="44"/>
    </location>
</feature>
<dbReference type="Gene3D" id="3.10.105.10">
    <property type="entry name" value="Dipeptide-binding Protein, Domain 3"/>
    <property type="match status" value="1"/>
</dbReference>
<dbReference type="CDD" id="cd00995">
    <property type="entry name" value="PBP2_NikA_DppA_OppA_like"/>
    <property type="match status" value="1"/>
</dbReference>
<dbReference type="Gene3D" id="3.90.76.10">
    <property type="entry name" value="Dipeptide-binding Protein, Domain 1"/>
    <property type="match status" value="1"/>
</dbReference>
<dbReference type="InterPro" id="IPR039424">
    <property type="entry name" value="SBP_5"/>
</dbReference>
<dbReference type="PANTHER" id="PTHR30290:SF83">
    <property type="entry name" value="ABC TRANSPORTER SUBSTRATE-BINDING PROTEIN"/>
    <property type="match status" value="1"/>
</dbReference>
<accession>A0ABP9H8F8</accession>
<organism evidence="3 4">
    <name type="scientific">Yinghuangia aomiensis</name>
    <dbReference type="NCBI Taxonomy" id="676205"/>
    <lineage>
        <taxon>Bacteria</taxon>
        <taxon>Bacillati</taxon>
        <taxon>Actinomycetota</taxon>
        <taxon>Actinomycetes</taxon>
        <taxon>Kitasatosporales</taxon>
        <taxon>Streptomycetaceae</taxon>
        <taxon>Yinghuangia</taxon>
    </lineage>
</organism>
<dbReference type="PROSITE" id="PS51257">
    <property type="entry name" value="PROKAR_LIPOPROTEIN"/>
    <property type="match status" value="1"/>
</dbReference>
<evidence type="ECO:0000256" key="1">
    <source>
        <dbReference type="SAM" id="MobiDB-lite"/>
    </source>
</evidence>
<dbReference type="Proteomes" id="UP001500466">
    <property type="component" value="Unassembled WGS sequence"/>
</dbReference>
<feature type="domain" description="Solute-binding protein family 5" evidence="2">
    <location>
        <begin position="88"/>
        <end position="468"/>
    </location>
</feature>
<dbReference type="PANTHER" id="PTHR30290">
    <property type="entry name" value="PERIPLASMIC BINDING COMPONENT OF ABC TRANSPORTER"/>
    <property type="match status" value="1"/>
</dbReference>
<dbReference type="Pfam" id="PF00496">
    <property type="entry name" value="SBP_bac_5"/>
    <property type="match status" value="1"/>
</dbReference>
<comment type="caution">
    <text evidence="3">The sequence shown here is derived from an EMBL/GenBank/DDBJ whole genome shotgun (WGS) entry which is preliminary data.</text>
</comment>
<dbReference type="InterPro" id="IPR000914">
    <property type="entry name" value="SBP_5_dom"/>
</dbReference>
<evidence type="ECO:0000313" key="4">
    <source>
        <dbReference type="Proteomes" id="UP001500466"/>
    </source>
</evidence>
<proteinExistence type="predicted"/>
<evidence type="ECO:0000313" key="3">
    <source>
        <dbReference type="EMBL" id="GAA4963862.1"/>
    </source>
</evidence>
<reference evidence="4" key="1">
    <citation type="journal article" date="2019" name="Int. J. Syst. Evol. Microbiol.">
        <title>The Global Catalogue of Microorganisms (GCM) 10K type strain sequencing project: providing services to taxonomists for standard genome sequencing and annotation.</title>
        <authorList>
            <consortium name="The Broad Institute Genomics Platform"/>
            <consortium name="The Broad Institute Genome Sequencing Center for Infectious Disease"/>
            <person name="Wu L."/>
            <person name="Ma J."/>
        </authorList>
    </citation>
    <scope>NUCLEOTIDE SEQUENCE [LARGE SCALE GENOMIC DNA]</scope>
    <source>
        <strain evidence="4">JCM 17986</strain>
    </source>
</reference>
<name>A0ABP9H8F8_9ACTN</name>
<keyword evidence="4" id="KW-1185">Reference proteome</keyword>
<gene>
    <name evidence="3" type="ORF">GCM10023205_29780</name>
</gene>
<feature type="compositionally biased region" description="Polar residues" evidence="1">
    <location>
        <begin position="46"/>
        <end position="64"/>
    </location>
</feature>
<dbReference type="PIRSF" id="PIRSF002741">
    <property type="entry name" value="MppA"/>
    <property type="match status" value="1"/>
</dbReference>
<dbReference type="Gene3D" id="3.40.190.10">
    <property type="entry name" value="Periplasmic binding protein-like II"/>
    <property type="match status" value="1"/>
</dbReference>
<feature type="region of interest" description="Disordered" evidence="1">
    <location>
        <begin position="18"/>
        <end position="64"/>
    </location>
</feature>
<sequence length="547" mass="59147">MKVGAALTVVALAATACSSGSDSKNAGGSSPSAGGSAPAGNPNGVYSYQSGEPQNPLQPANANENQGGRILQVLFRGLYTFDPKDGHPVPAMADKVDSTDAQNYTIKIKPGWTFHNGEPVTAKSFVDAWNWGANAKNKQLSADPWFADIEGFKDVHPEEGDPKADTMSGLKVVDDTTFTVKLAQPVSSFKFKLGYVAYSPLPQAFYADPAKFGENPVGNGPYQMDGAWEHKVHLKVKTFANYKGDDKPKNGGIDFKFYTSAEAAYTDLLSDNLDVMDQVPTTQLGKYKQDLGDRAVDQPQASIQLVGIALYDPAWNKPGMEKVRQGISMAIDRDTITKTVFKGARTPADSWVSPGINGYLPGTCGDFCKYDAAKAKQFVQEGGGIPGNKLTLIYNGDANHKEWVDATCNSIRQTLNVECVGDPKPTFKDSRNIIQGKKVTGGLFRTGWQADYPLNGNFLADIYRTGAASNDSGYSNPNFDALTKQADANPDINAAVKQYQEAEKLLAADMPQIPLWNYQSTTGYSKKVTNVTYVWNGDPDFTQVVVK</sequence>
<dbReference type="InterPro" id="IPR030678">
    <property type="entry name" value="Peptide/Ni-bd"/>
</dbReference>